<dbReference type="Pfam" id="PF00892">
    <property type="entry name" value="EamA"/>
    <property type="match status" value="1"/>
</dbReference>
<dbReference type="EMBL" id="JACNLL010000010">
    <property type="protein sequence ID" value="MBC8198560.1"/>
    <property type="molecule type" value="Genomic_DNA"/>
</dbReference>
<evidence type="ECO:0000313" key="4">
    <source>
        <dbReference type="Proteomes" id="UP000603545"/>
    </source>
</evidence>
<feature type="domain" description="EamA" evidence="2">
    <location>
        <begin position="22"/>
        <end position="154"/>
    </location>
</feature>
<sequence>MYSLKIKHGYLAPFRAIRKEPGSWLMLVVALLYSILAVLGKKAIQHSSPIFFGFFFLASVNIIILILFPLLSRIKWNALFKMPGRGLCVGFILYLHILLHVLAISMVEAVYMISVKRMSVLFAVIYGWFLFKETDIKSRMLGAVLMFMGIGVITLLG</sequence>
<dbReference type="Proteomes" id="UP000603545">
    <property type="component" value="Unassembled WGS sequence"/>
</dbReference>
<accession>A0A8J6N2Y8</accession>
<proteinExistence type="predicted"/>
<feature type="transmembrane region" description="Helical" evidence="1">
    <location>
        <begin position="84"/>
        <end position="103"/>
    </location>
</feature>
<evidence type="ECO:0000259" key="2">
    <source>
        <dbReference type="Pfam" id="PF00892"/>
    </source>
</evidence>
<dbReference type="InterPro" id="IPR037185">
    <property type="entry name" value="EmrE-like"/>
</dbReference>
<name>A0A8J6N2Y8_9BACT</name>
<dbReference type="AlphaFoldDB" id="A0A8J6N2Y8"/>
<keyword evidence="1" id="KW-1133">Transmembrane helix</keyword>
<dbReference type="GO" id="GO:0016020">
    <property type="term" value="C:membrane"/>
    <property type="evidence" value="ECO:0007669"/>
    <property type="project" value="InterPro"/>
</dbReference>
<feature type="transmembrane region" description="Helical" evidence="1">
    <location>
        <begin position="51"/>
        <end position="72"/>
    </location>
</feature>
<feature type="transmembrane region" description="Helical" evidence="1">
    <location>
        <begin position="138"/>
        <end position="156"/>
    </location>
</feature>
<evidence type="ECO:0000313" key="3">
    <source>
        <dbReference type="EMBL" id="MBC8198560.1"/>
    </source>
</evidence>
<gene>
    <name evidence="3" type="ORF">H8E80_00730</name>
</gene>
<keyword evidence="1" id="KW-0472">Membrane</keyword>
<keyword evidence="1" id="KW-0812">Transmembrane</keyword>
<evidence type="ECO:0000256" key="1">
    <source>
        <dbReference type="SAM" id="Phobius"/>
    </source>
</evidence>
<comment type="caution">
    <text evidence="3">The sequence shown here is derived from an EMBL/GenBank/DDBJ whole genome shotgun (WGS) entry which is preliminary data.</text>
</comment>
<dbReference type="InterPro" id="IPR000620">
    <property type="entry name" value="EamA_dom"/>
</dbReference>
<feature type="transmembrane region" description="Helical" evidence="1">
    <location>
        <begin position="21"/>
        <end position="39"/>
    </location>
</feature>
<feature type="transmembrane region" description="Helical" evidence="1">
    <location>
        <begin position="109"/>
        <end position="131"/>
    </location>
</feature>
<protein>
    <submittedName>
        <fullName evidence="3">EamA family transporter</fullName>
    </submittedName>
</protein>
<reference evidence="3 4" key="1">
    <citation type="submission" date="2020-08" db="EMBL/GenBank/DDBJ databases">
        <title>Bridging the membrane lipid divide: bacteria of the FCB group superphylum have the potential to synthesize archaeal ether lipids.</title>
        <authorList>
            <person name="Villanueva L."/>
            <person name="Von Meijenfeldt F.A.B."/>
            <person name="Westbye A.B."/>
            <person name="Yadav S."/>
            <person name="Hopmans E.C."/>
            <person name="Dutilh B.E."/>
            <person name="Sinninghe Damste J.S."/>
        </authorList>
    </citation>
    <scope>NUCLEOTIDE SEQUENCE [LARGE SCALE GENOMIC DNA]</scope>
    <source>
        <strain evidence="3">NIOZ-UU82</strain>
    </source>
</reference>
<organism evidence="3 4">
    <name type="scientific">Candidatus Desulfaltia bathyphila</name>
    <dbReference type="NCBI Taxonomy" id="2841697"/>
    <lineage>
        <taxon>Bacteria</taxon>
        <taxon>Pseudomonadati</taxon>
        <taxon>Thermodesulfobacteriota</taxon>
        <taxon>Desulfobacteria</taxon>
        <taxon>Desulfobacterales</taxon>
        <taxon>Desulfobacterales incertae sedis</taxon>
        <taxon>Candidatus Desulfaltia</taxon>
    </lineage>
</organism>
<dbReference type="SUPFAM" id="SSF103481">
    <property type="entry name" value="Multidrug resistance efflux transporter EmrE"/>
    <property type="match status" value="1"/>
</dbReference>